<dbReference type="InterPro" id="IPR029063">
    <property type="entry name" value="SAM-dependent_MTases_sf"/>
</dbReference>
<dbReference type="Gene3D" id="3.40.50.150">
    <property type="entry name" value="Vaccinia Virus protein VP39"/>
    <property type="match status" value="1"/>
</dbReference>
<accession>A0A0W1JJ84</accession>
<dbReference type="EMBL" id="LOCK01000017">
    <property type="protein sequence ID" value="KTE92010.1"/>
    <property type="molecule type" value="Genomic_DNA"/>
</dbReference>
<dbReference type="SUPFAM" id="SSF53335">
    <property type="entry name" value="S-adenosyl-L-methionine-dependent methyltransferases"/>
    <property type="match status" value="1"/>
</dbReference>
<dbReference type="CDD" id="cd02440">
    <property type="entry name" value="AdoMet_MTases"/>
    <property type="match status" value="1"/>
</dbReference>
<dbReference type="Gene3D" id="3.40.50.720">
    <property type="entry name" value="NAD(P)-binding Rossmann-like Domain"/>
    <property type="match status" value="1"/>
</dbReference>
<evidence type="ECO:0000313" key="2">
    <source>
        <dbReference type="Proteomes" id="UP000054623"/>
    </source>
</evidence>
<gene>
    <name evidence="1" type="ORF">AT727_03485</name>
</gene>
<dbReference type="Pfam" id="PF13489">
    <property type="entry name" value="Methyltransf_23"/>
    <property type="match status" value="1"/>
</dbReference>
<organism evidence="1 2">
    <name type="scientific">Desulfitobacterium hafniense</name>
    <name type="common">Desulfitobacterium frappieri</name>
    <dbReference type="NCBI Taxonomy" id="49338"/>
    <lineage>
        <taxon>Bacteria</taxon>
        <taxon>Bacillati</taxon>
        <taxon>Bacillota</taxon>
        <taxon>Clostridia</taxon>
        <taxon>Eubacteriales</taxon>
        <taxon>Desulfitobacteriaceae</taxon>
        <taxon>Desulfitobacterium</taxon>
    </lineage>
</organism>
<evidence type="ECO:0000313" key="1">
    <source>
        <dbReference type="EMBL" id="KTE92010.1"/>
    </source>
</evidence>
<dbReference type="AlphaFoldDB" id="A0A0W1JJ84"/>
<name>A0A0W1JJ84_DESHA</name>
<proteinExistence type="predicted"/>
<dbReference type="PANTHER" id="PTHR43861">
    <property type="entry name" value="TRANS-ACONITATE 2-METHYLTRANSFERASE-RELATED"/>
    <property type="match status" value="1"/>
</dbReference>
<reference evidence="1 2" key="1">
    <citation type="submission" date="2015-12" db="EMBL/GenBank/DDBJ databases">
        <title>Draft Genome Sequence of Desulfitobacterium hafniense Strain DH, a Sulfate-reducing Bacterium Isolated from Paddy Soils.</title>
        <authorList>
            <person name="Bao P."/>
            <person name="Zhang X."/>
            <person name="Li G."/>
        </authorList>
    </citation>
    <scope>NUCLEOTIDE SEQUENCE [LARGE SCALE GENOMIC DNA]</scope>
    <source>
        <strain evidence="1 2">DH</strain>
    </source>
</reference>
<sequence length="387" mass="44340">MKCPICGCHESEPIYRLCSSMKILGANFPDGETYIVSCLECGLVYCRTLANQQDFLTYYTSVAKSPKYYDMVGAEATRNYFQHILKLIEPYIHTESKILDIAGAWGELGEYMAKNGYPNVTILDPCEECILFAKQKGLLTVQTDSTEMGKVLQERYDLIIFNHTLEHILEIREAIENACKLLKDKGHIFIELPDAEEYANQSLPPFTYFTYEHVIHFTVHDIENLSKRYGLEIVGWNKYYKEVSRYPSFYVILKKNSEIKPITYSTVGKDSIKKYIAECNQQLHQMLEPYEANHEPLILWGIGASTALLLEAFSQCNVEQIVDSNPARQGLVFQIGNKKYPIVDPESIRSSRATIFILPGAYKNSIEKQIRDLGFENNITSFTMNQM</sequence>
<protein>
    <submittedName>
        <fullName evidence="1">Uncharacterized protein</fullName>
    </submittedName>
</protein>
<dbReference type="Proteomes" id="UP000054623">
    <property type="component" value="Unassembled WGS sequence"/>
</dbReference>
<comment type="caution">
    <text evidence="1">The sequence shown here is derived from an EMBL/GenBank/DDBJ whole genome shotgun (WGS) entry which is preliminary data.</text>
</comment>